<evidence type="ECO:0000256" key="7">
    <source>
        <dbReference type="PROSITE-ProRule" id="PRU00703"/>
    </source>
</evidence>
<evidence type="ECO:0000313" key="10">
    <source>
        <dbReference type="EMBL" id="BAM92390.1"/>
    </source>
</evidence>
<feature type="site" description="Catalytically relevant" evidence="6">
    <location>
        <position position="113"/>
    </location>
</feature>
<reference evidence="10 11" key="1">
    <citation type="journal article" date="2013" name="Appl. Environ. Microbiol.">
        <title>Genome analysis suggests that the soil oligotrophic bacterium Agromonas oligotrophica (Bradyrhizobium oligotrophicum) is a nitrogen-fixing symbiont of Aeschynomene indica.</title>
        <authorList>
            <person name="Okubo T."/>
            <person name="Fukushima S."/>
            <person name="Itakura M."/>
            <person name="Oshima K."/>
            <person name="Longtonglang A."/>
            <person name="Teaumroong N."/>
            <person name="Mitsui H."/>
            <person name="Hattori M."/>
            <person name="Hattori R."/>
            <person name="Hattori T."/>
            <person name="Minamisawa K."/>
        </authorList>
    </citation>
    <scope>NUCLEOTIDE SEQUENCE [LARGE SCALE GENOMIC DNA]</scope>
    <source>
        <strain evidence="10 11">S58</strain>
    </source>
</reference>
<keyword evidence="10" id="KW-0413">Isomerase</keyword>
<dbReference type="Proteomes" id="UP000011841">
    <property type="component" value="Chromosome"/>
</dbReference>
<proteinExistence type="inferred from homology"/>
<evidence type="ECO:0000256" key="5">
    <source>
        <dbReference type="PIRSR" id="PIRSR004692-2"/>
    </source>
</evidence>
<dbReference type="PIRSF" id="PIRSF004692">
    <property type="entry name" value="KdsD_KpsF"/>
    <property type="match status" value="1"/>
</dbReference>
<dbReference type="PATRIC" id="fig|1245469.3.peg.6553"/>
<dbReference type="PANTHER" id="PTHR42745:SF1">
    <property type="entry name" value="ARABINOSE 5-PHOSPHATE ISOMERASE KDSD"/>
    <property type="match status" value="1"/>
</dbReference>
<dbReference type="AlphaFoldDB" id="M5A0R0"/>
<name>M5A0R0_9BRAD</name>
<dbReference type="GO" id="GO:0097367">
    <property type="term" value="F:carbohydrate derivative binding"/>
    <property type="evidence" value="ECO:0007669"/>
    <property type="project" value="InterPro"/>
</dbReference>
<dbReference type="GO" id="GO:0005975">
    <property type="term" value="P:carbohydrate metabolic process"/>
    <property type="evidence" value="ECO:0007669"/>
    <property type="project" value="InterPro"/>
</dbReference>
<feature type="site" description="Catalytically relevant" evidence="6">
    <location>
        <position position="61"/>
    </location>
</feature>
<dbReference type="NCBIfam" id="TIGR00393">
    <property type="entry name" value="kpsF"/>
    <property type="match status" value="1"/>
</dbReference>
<gene>
    <name evidence="10" type="ORF">S58_64170</name>
</gene>
<dbReference type="InterPro" id="IPR050986">
    <property type="entry name" value="GutQ/KpsF_isomerases"/>
</dbReference>
<dbReference type="Gene3D" id="3.40.50.10490">
    <property type="entry name" value="Glucose-6-phosphate isomerase like protein, domain 1"/>
    <property type="match status" value="1"/>
</dbReference>
<dbReference type="STRING" id="1245469.S58_64170"/>
<dbReference type="PANTHER" id="PTHR42745">
    <property type="match status" value="1"/>
</dbReference>
<dbReference type="KEGG" id="aol:S58_64170"/>
<dbReference type="InterPro" id="IPR000644">
    <property type="entry name" value="CBS_dom"/>
</dbReference>
<evidence type="ECO:0000259" key="9">
    <source>
        <dbReference type="PROSITE" id="PS51464"/>
    </source>
</evidence>
<evidence type="ECO:0000256" key="1">
    <source>
        <dbReference type="ARBA" id="ARBA00008165"/>
    </source>
</evidence>
<evidence type="ECO:0000313" key="11">
    <source>
        <dbReference type="Proteomes" id="UP000011841"/>
    </source>
</evidence>
<keyword evidence="5" id="KW-0479">Metal-binding</keyword>
<dbReference type="Gene3D" id="3.10.580.10">
    <property type="entry name" value="CBS-domain"/>
    <property type="match status" value="1"/>
</dbReference>
<feature type="site" description="Catalytically relevant" evidence="6">
    <location>
        <position position="154"/>
    </location>
</feature>
<evidence type="ECO:0000256" key="3">
    <source>
        <dbReference type="ARBA" id="ARBA00023122"/>
    </source>
</evidence>
<evidence type="ECO:0000256" key="4">
    <source>
        <dbReference type="PIRNR" id="PIRNR004692"/>
    </source>
</evidence>
<dbReference type="SMART" id="SM00116">
    <property type="entry name" value="CBS"/>
    <property type="match status" value="2"/>
</dbReference>
<feature type="domain" description="CBS" evidence="8">
    <location>
        <begin position="211"/>
        <end position="271"/>
    </location>
</feature>
<comment type="similarity">
    <text evidence="1 4">Belongs to the SIS family. GutQ/KpsF subfamily.</text>
</comment>
<dbReference type="InterPro" id="IPR004800">
    <property type="entry name" value="KdsD/KpsF-type"/>
</dbReference>
<dbReference type="InterPro" id="IPR035474">
    <property type="entry name" value="SIS_Kpsf"/>
</dbReference>
<dbReference type="PROSITE" id="PS51464">
    <property type="entry name" value="SIS"/>
    <property type="match status" value="1"/>
</dbReference>
<keyword evidence="2" id="KW-0677">Repeat</keyword>
<keyword evidence="3 7" id="KW-0129">CBS domain</keyword>
<dbReference type="GO" id="GO:1901135">
    <property type="term" value="P:carbohydrate derivative metabolic process"/>
    <property type="evidence" value="ECO:0007669"/>
    <property type="project" value="InterPro"/>
</dbReference>
<organism evidence="10 11">
    <name type="scientific">Bradyrhizobium oligotrophicum S58</name>
    <dbReference type="NCBI Taxonomy" id="1245469"/>
    <lineage>
        <taxon>Bacteria</taxon>
        <taxon>Pseudomonadati</taxon>
        <taxon>Pseudomonadota</taxon>
        <taxon>Alphaproteobacteria</taxon>
        <taxon>Hyphomicrobiales</taxon>
        <taxon>Nitrobacteraceae</taxon>
        <taxon>Bradyrhizobium</taxon>
    </lineage>
</organism>
<dbReference type="Pfam" id="PF00571">
    <property type="entry name" value="CBS"/>
    <property type="match status" value="2"/>
</dbReference>
<dbReference type="InterPro" id="IPR001347">
    <property type="entry name" value="SIS_dom"/>
</dbReference>
<dbReference type="FunFam" id="3.40.50.10490:FF:000011">
    <property type="entry name" value="Arabinose 5-phosphate isomerase"/>
    <property type="match status" value="1"/>
</dbReference>
<feature type="site" description="Catalytically relevant" evidence="6">
    <location>
        <position position="195"/>
    </location>
</feature>
<dbReference type="CDD" id="cd04604">
    <property type="entry name" value="CBS_pair_SIS_assoc"/>
    <property type="match status" value="1"/>
</dbReference>
<evidence type="ECO:0000256" key="2">
    <source>
        <dbReference type="ARBA" id="ARBA00022737"/>
    </source>
</evidence>
<protein>
    <submittedName>
        <fullName evidence="10">Arabinose 5-phosphate isomerase</fullName>
    </submittedName>
</protein>
<feature type="binding site" evidence="5">
    <location>
        <position position="84"/>
    </location>
    <ligand>
        <name>Zn(2+)</name>
        <dbReference type="ChEBI" id="CHEBI:29105"/>
    </ligand>
</feature>
<sequence>MTDAVPANADIQSALRTLDAGSNGIAAIAAALSGPLGPSFVAAVELIRQAKGRAILTGLGKSGHVARKMAATLASTGTPAFFVHSAEAGHGDLGMITSDDVVIALSWSGEQPEMKTLVNYAKRFAIPLIAITSNAQSSLGQAARTVLELPKAREACPHNLAPTTSTLMQAAIGDALAIALLEGRGFTALEFANFHPGGKLGAMLKHISDLMRSGDAVPLRPLGTGMPDALAEMSAKGLGCVVIVDGRGHVAGIITDGDLRRKMRADLLSASVDEIMTANPRTVRREALASEALEILNSAKITTLIVTDGAKPVGILHMHDLLRAGVA</sequence>
<keyword evidence="11" id="KW-1185">Reference proteome</keyword>
<accession>M5A0R0</accession>
<evidence type="ECO:0000259" key="8">
    <source>
        <dbReference type="PROSITE" id="PS51371"/>
    </source>
</evidence>
<dbReference type="Pfam" id="PF01380">
    <property type="entry name" value="SIS"/>
    <property type="match status" value="1"/>
</dbReference>
<keyword evidence="5" id="KW-0862">Zinc</keyword>
<feature type="domain" description="SIS" evidence="9">
    <location>
        <begin position="43"/>
        <end position="186"/>
    </location>
</feature>
<dbReference type="InterPro" id="IPR046342">
    <property type="entry name" value="CBS_dom_sf"/>
</dbReference>
<evidence type="ECO:0000256" key="6">
    <source>
        <dbReference type="PIRSR" id="PIRSR004692-3"/>
    </source>
</evidence>
<dbReference type="eggNOG" id="COG0794">
    <property type="taxonomic scope" value="Bacteria"/>
</dbReference>
<dbReference type="HOGENOM" id="CLU_040681_13_1_5"/>
<dbReference type="GO" id="GO:0019146">
    <property type="term" value="F:arabinose-5-phosphate isomerase activity"/>
    <property type="evidence" value="ECO:0007669"/>
    <property type="project" value="UniProtKB-ARBA"/>
</dbReference>
<dbReference type="eggNOG" id="COG0517">
    <property type="taxonomic scope" value="Bacteria"/>
</dbReference>
<dbReference type="CDD" id="cd05014">
    <property type="entry name" value="SIS_Kpsf"/>
    <property type="match status" value="1"/>
</dbReference>
<dbReference type="SUPFAM" id="SSF53697">
    <property type="entry name" value="SIS domain"/>
    <property type="match status" value="1"/>
</dbReference>
<feature type="domain" description="CBS" evidence="8">
    <location>
        <begin position="276"/>
        <end position="327"/>
    </location>
</feature>
<dbReference type="GO" id="GO:0046872">
    <property type="term" value="F:metal ion binding"/>
    <property type="evidence" value="ECO:0007669"/>
    <property type="project" value="UniProtKB-KW"/>
</dbReference>
<dbReference type="PROSITE" id="PS51371">
    <property type="entry name" value="CBS"/>
    <property type="match status" value="2"/>
</dbReference>
<dbReference type="EMBL" id="AP012603">
    <property type="protein sequence ID" value="BAM92390.1"/>
    <property type="molecule type" value="Genomic_DNA"/>
</dbReference>
<dbReference type="InterPro" id="IPR046348">
    <property type="entry name" value="SIS_dom_sf"/>
</dbReference>